<dbReference type="InterPro" id="IPR006522">
    <property type="entry name" value="Phage_virion_morphogenesis"/>
</dbReference>
<evidence type="ECO:0000313" key="1">
    <source>
        <dbReference type="EMBL" id="MCU5777832.1"/>
    </source>
</evidence>
<dbReference type="RefSeq" id="WP_267142435.1">
    <property type="nucleotide sequence ID" value="NZ_JAODIL010000069.1"/>
</dbReference>
<accession>A0A9J6PQD9</accession>
<dbReference type="Proteomes" id="UP001064262">
    <property type="component" value="Unassembled WGS sequence"/>
</dbReference>
<name>A0A9J6PQD9_9GAMM</name>
<protein>
    <submittedName>
        <fullName evidence="1">Phage virion morphogenesis protein</fullName>
    </submittedName>
</protein>
<dbReference type="EMBL" id="JAODIM010000040">
    <property type="protein sequence ID" value="MCU5777832.1"/>
    <property type="molecule type" value="Genomic_DNA"/>
</dbReference>
<organism evidence="1 2">
    <name type="scientific">Winslowiella arboricola</name>
    <dbReference type="NCBI Taxonomy" id="2978220"/>
    <lineage>
        <taxon>Bacteria</taxon>
        <taxon>Pseudomonadati</taxon>
        <taxon>Pseudomonadota</taxon>
        <taxon>Gammaproteobacteria</taxon>
        <taxon>Enterobacterales</taxon>
        <taxon>Erwiniaceae</taxon>
        <taxon>Winslowiella</taxon>
    </lineage>
</organism>
<keyword evidence="2" id="KW-1185">Reference proteome</keyword>
<proteinExistence type="predicted"/>
<evidence type="ECO:0000313" key="2">
    <source>
        <dbReference type="Proteomes" id="UP001064262"/>
    </source>
</evidence>
<comment type="caution">
    <text evidence="1">The sequence shown here is derived from an EMBL/GenBank/DDBJ whole genome shotgun (WGS) entry which is preliminary data.</text>
</comment>
<gene>
    <name evidence="1" type="ORF">N5923_10035</name>
</gene>
<reference evidence="1" key="1">
    <citation type="submission" date="2022-09" db="EMBL/GenBank/DDBJ databases">
        <title>Winslowiella arboricola sp. nov., isolated from bleeding cankers on broadleaf hosts.</title>
        <authorList>
            <person name="Brady C."/>
            <person name="Kaur S."/>
            <person name="Crampton B."/>
            <person name="Maddock D."/>
            <person name="Arnold D."/>
            <person name="Denman S."/>
        </authorList>
    </citation>
    <scope>NUCLEOTIDE SEQUENCE</scope>
    <source>
        <strain evidence="1">BAC 15a-03b</strain>
    </source>
</reference>
<sequence>MAELHQVDEWLTALLGRFTTAERKKLLREVALKMRKQQQQNITLQRSPDGTAFEPRRITARSKKGRVRRKMFTKLKTAKYLKAGATADEATVQFEGKVQRIARVHHYGLRDRVNKRGLTAKYAERPLLGLSDNLENDIQYTLINWIAGE</sequence>
<dbReference type="AlphaFoldDB" id="A0A9J6PQD9"/>
<dbReference type="Pfam" id="PF05069">
    <property type="entry name" value="Phage_tail_S"/>
    <property type="match status" value="1"/>
</dbReference>
<dbReference type="NCBIfam" id="TIGR01635">
    <property type="entry name" value="tail_comp_S"/>
    <property type="match status" value="1"/>
</dbReference>